<reference evidence="2 4" key="1">
    <citation type="journal article" date="2008" name="Science">
        <title>The Physcomitrella genome reveals evolutionary insights into the conquest of land by plants.</title>
        <authorList>
            <person name="Rensing S."/>
            <person name="Lang D."/>
            <person name="Zimmer A."/>
            <person name="Terry A."/>
            <person name="Salamov A."/>
            <person name="Shapiro H."/>
            <person name="Nishiyama T."/>
            <person name="Perroud P.-F."/>
            <person name="Lindquist E."/>
            <person name="Kamisugi Y."/>
            <person name="Tanahashi T."/>
            <person name="Sakakibara K."/>
            <person name="Fujita T."/>
            <person name="Oishi K."/>
            <person name="Shin-I T."/>
            <person name="Kuroki Y."/>
            <person name="Toyoda A."/>
            <person name="Suzuki Y."/>
            <person name="Hashimoto A."/>
            <person name="Yamaguchi K."/>
            <person name="Sugano A."/>
            <person name="Kohara Y."/>
            <person name="Fujiyama A."/>
            <person name="Anterola A."/>
            <person name="Aoki S."/>
            <person name="Ashton N."/>
            <person name="Barbazuk W.B."/>
            <person name="Barker E."/>
            <person name="Bennetzen J."/>
            <person name="Bezanilla M."/>
            <person name="Blankenship R."/>
            <person name="Cho S.H."/>
            <person name="Dutcher S."/>
            <person name="Estelle M."/>
            <person name="Fawcett J.A."/>
            <person name="Gundlach H."/>
            <person name="Hanada K."/>
            <person name="Heyl A."/>
            <person name="Hicks K.A."/>
            <person name="Hugh J."/>
            <person name="Lohr M."/>
            <person name="Mayer K."/>
            <person name="Melkozernov A."/>
            <person name="Murata T."/>
            <person name="Nelson D."/>
            <person name="Pils B."/>
            <person name="Prigge M."/>
            <person name="Reiss B."/>
            <person name="Renner T."/>
            <person name="Rombauts S."/>
            <person name="Rushton P."/>
            <person name="Sanderfoot A."/>
            <person name="Schween G."/>
            <person name="Shiu S.-H."/>
            <person name="Stueber K."/>
            <person name="Theodoulou F.L."/>
            <person name="Tu H."/>
            <person name="Van de Peer Y."/>
            <person name="Verrier P.J."/>
            <person name="Waters E."/>
            <person name="Wood A."/>
            <person name="Yang L."/>
            <person name="Cove D."/>
            <person name="Cuming A."/>
            <person name="Hasebe M."/>
            <person name="Lucas S."/>
            <person name="Mishler D.B."/>
            <person name="Reski R."/>
            <person name="Grigoriev I."/>
            <person name="Quatrano R.S."/>
            <person name="Boore J.L."/>
        </authorList>
    </citation>
    <scope>NUCLEOTIDE SEQUENCE [LARGE SCALE GENOMIC DNA]</scope>
    <source>
        <strain evidence="3 4">cv. Gransden 2004</strain>
    </source>
</reference>
<dbReference type="EMBL" id="ABEU02000002">
    <property type="protein sequence ID" value="PNR59520.1"/>
    <property type="molecule type" value="Genomic_DNA"/>
</dbReference>
<dbReference type="Gramene" id="Pp3c2_6410V3.1">
    <property type="protein sequence ID" value="Pp3c2_6410V3.1"/>
    <property type="gene ID" value="Pp3c2_6410"/>
</dbReference>
<reference evidence="2 4" key="2">
    <citation type="journal article" date="2018" name="Plant J.">
        <title>The Physcomitrella patens chromosome-scale assembly reveals moss genome structure and evolution.</title>
        <authorList>
            <person name="Lang D."/>
            <person name="Ullrich K.K."/>
            <person name="Murat F."/>
            <person name="Fuchs J."/>
            <person name="Jenkins J."/>
            <person name="Haas F.B."/>
            <person name="Piednoel M."/>
            <person name="Gundlach H."/>
            <person name="Van Bel M."/>
            <person name="Meyberg R."/>
            <person name="Vives C."/>
            <person name="Morata J."/>
            <person name="Symeonidi A."/>
            <person name="Hiss M."/>
            <person name="Muchero W."/>
            <person name="Kamisugi Y."/>
            <person name="Saleh O."/>
            <person name="Blanc G."/>
            <person name="Decker E.L."/>
            <person name="van Gessel N."/>
            <person name="Grimwood J."/>
            <person name="Hayes R.D."/>
            <person name="Graham S.W."/>
            <person name="Gunter L.E."/>
            <person name="McDaniel S.F."/>
            <person name="Hoernstein S.N.W."/>
            <person name="Larsson A."/>
            <person name="Li F.W."/>
            <person name="Perroud P.F."/>
            <person name="Phillips J."/>
            <person name="Ranjan P."/>
            <person name="Rokshar D.S."/>
            <person name="Rothfels C.J."/>
            <person name="Schneider L."/>
            <person name="Shu S."/>
            <person name="Stevenson D.W."/>
            <person name="Thummler F."/>
            <person name="Tillich M."/>
            <person name="Villarreal Aguilar J.C."/>
            <person name="Widiez T."/>
            <person name="Wong G.K."/>
            <person name="Wymore A."/>
            <person name="Zhang Y."/>
            <person name="Zimmer A.D."/>
            <person name="Quatrano R.S."/>
            <person name="Mayer K.F.X."/>
            <person name="Goodstein D."/>
            <person name="Casacuberta J.M."/>
            <person name="Vandepoele K."/>
            <person name="Reski R."/>
            <person name="Cuming A.C."/>
            <person name="Tuskan G.A."/>
            <person name="Maumus F."/>
            <person name="Salse J."/>
            <person name="Schmutz J."/>
            <person name="Rensing S.A."/>
        </authorList>
    </citation>
    <scope>NUCLEOTIDE SEQUENCE [LARGE SCALE GENOMIC DNA]</scope>
    <source>
        <strain evidence="3 4">cv. Gransden 2004</strain>
    </source>
</reference>
<keyword evidence="1" id="KW-0732">Signal</keyword>
<sequence>MKRVLLVSMLATLVCTLVVASVLVPPCRAARTLRDSDRILTEAQDEFERRSSNWNGLESGHDMVSTFTNAGKKKEWVRFRKELVSIESDYGDTVAVANPSPVFDPTVP</sequence>
<dbReference type="Gramene" id="Pp3c2_6410V3.2">
    <property type="protein sequence ID" value="Pp3c2_6410V3.2"/>
    <property type="gene ID" value="Pp3c2_6410"/>
</dbReference>
<gene>
    <name evidence="3" type="primary">LOC112295781</name>
    <name evidence="2" type="ORF">PHYPA_002311</name>
</gene>
<dbReference type="EnsemblPlants" id="Pp3c2_6410V3.2">
    <property type="protein sequence ID" value="Pp3c2_6410V3.2"/>
    <property type="gene ID" value="Pp3c2_6410"/>
</dbReference>
<protein>
    <recommendedName>
        <fullName evidence="5">Cathepsin propeptide inhibitor domain-containing protein</fullName>
    </recommendedName>
</protein>
<organism evidence="2">
    <name type="scientific">Physcomitrium patens</name>
    <name type="common">Spreading-leaved earth moss</name>
    <name type="synonym">Physcomitrella patens</name>
    <dbReference type="NCBI Taxonomy" id="3218"/>
    <lineage>
        <taxon>Eukaryota</taxon>
        <taxon>Viridiplantae</taxon>
        <taxon>Streptophyta</taxon>
        <taxon>Embryophyta</taxon>
        <taxon>Bryophyta</taxon>
        <taxon>Bryophytina</taxon>
        <taxon>Bryopsida</taxon>
        <taxon>Funariidae</taxon>
        <taxon>Funariales</taxon>
        <taxon>Funariaceae</taxon>
        <taxon>Physcomitrium</taxon>
    </lineage>
</organism>
<evidence type="ECO:0008006" key="5">
    <source>
        <dbReference type="Google" id="ProtNLM"/>
    </source>
</evidence>
<evidence type="ECO:0000256" key="1">
    <source>
        <dbReference type="SAM" id="SignalP"/>
    </source>
</evidence>
<dbReference type="GeneID" id="112295781"/>
<dbReference type="RefSeq" id="XP_024403505.1">
    <property type="nucleotide sequence ID" value="XM_024547737.2"/>
</dbReference>
<reference evidence="3" key="3">
    <citation type="submission" date="2020-12" db="UniProtKB">
        <authorList>
            <consortium name="EnsemblPlants"/>
        </authorList>
    </citation>
    <scope>IDENTIFICATION</scope>
</reference>
<keyword evidence="4" id="KW-1185">Reference proteome</keyword>
<dbReference type="AlphaFoldDB" id="A0A2K1L0G8"/>
<accession>A0A2K1L0G8</accession>
<feature type="signal peptide" evidence="1">
    <location>
        <begin position="1"/>
        <end position="29"/>
    </location>
</feature>
<dbReference type="EnsemblPlants" id="Pp3c2_6410V3.1">
    <property type="protein sequence ID" value="Pp3c2_6410V3.1"/>
    <property type="gene ID" value="Pp3c2_6410"/>
</dbReference>
<dbReference type="Proteomes" id="UP000006727">
    <property type="component" value="Chromosome 2"/>
</dbReference>
<proteinExistence type="predicted"/>
<name>A0A2K1L0G8_PHYPA</name>
<evidence type="ECO:0000313" key="4">
    <source>
        <dbReference type="Proteomes" id="UP000006727"/>
    </source>
</evidence>
<feature type="chain" id="PRO_5043158430" description="Cathepsin propeptide inhibitor domain-containing protein" evidence="1">
    <location>
        <begin position="30"/>
        <end position="108"/>
    </location>
</feature>
<evidence type="ECO:0000313" key="3">
    <source>
        <dbReference type="EnsemblPlants" id="Pp3c2_6410V3.1"/>
    </source>
</evidence>
<evidence type="ECO:0000313" key="2">
    <source>
        <dbReference type="EMBL" id="PNR59520.1"/>
    </source>
</evidence>
<dbReference type="PaxDb" id="3218-PP1S7_419V6.1"/>